<comment type="caution">
    <text evidence="3">The sequence shown here is derived from an EMBL/GenBank/DDBJ whole genome shotgun (WGS) entry which is preliminary data.</text>
</comment>
<gene>
    <name evidence="3" type="ORF">J2Z17_002428</name>
</gene>
<dbReference type="Gene3D" id="1.10.287.950">
    <property type="entry name" value="Methyl-accepting chemotaxis protein"/>
    <property type="match status" value="1"/>
</dbReference>
<dbReference type="Pfam" id="PF02470">
    <property type="entry name" value="MlaD"/>
    <property type="match status" value="1"/>
</dbReference>
<organism evidence="3 4">
    <name type="scientific">Rhizobium halophytocola</name>
    <dbReference type="NCBI Taxonomy" id="735519"/>
    <lineage>
        <taxon>Bacteria</taxon>
        <taxon>Pseudomonadati</taxon>
        <taxon>Pseudomonadota</taxon>
        <taxon>Alphaproteobacteria</taxon>
        <taxon>Hyphomicrobiales</taxon>
        <taxon>Rhizobiaceae</taxon>
        <taxon>Rhizobium/Agrobacterium group</taxon>
        <taxon>Rhizobium</taxon>
    </lineage>
</organism>
<keyword evidence="1" id="KW-0472">Membrane</keyword>
<proteinExistence type="predicted"/>
<dbReference type="InterPro" id="IPR003399">
    <property type="entry name" value="Mce/MlaD"/>
</dbReference>
<feature type="domain" description="Mce/MlaD" evidence="2">
    <location>
        <begin position="47"/>
        <end position="116"/>
    </location>
</feature>
<name>A0ABS4DZ82_9HYPH</name>
<feature type="transmembrane region" description="Helical" evidence="1">
    <location>
        <begin position="7"/>
        <end position="28"/>
    </location>
</feature>
<dbReference type="RefSeq" id="WP_209945278.1">
    <property type="nucleotide sequence ID" value="NZ_JAGGJU010000006.1"/>
</dbReference>
<dbReference type="SUPFAM" id="SSF58104">
    <property type="entry name" value="Methyl-accepting chemotaxis protein (MCP) signaling domain"/>
    <property type="match status" value="2"/>
</dbReference>
<dbReference type="Proteomes" id="UP000759443">
    <property type="component" value="Unassembled WGS sequence"/>
</dbReference>
<accession>A0ABS4DZ82</accession>
<dbReference type="PANTHER" id="PTHR36698">
    <property type="entry name" value="BLL5892 PROTEIN"/>
    <property type="match status" value="1"/>
</dbReference>
<evidence type="ECO:0000256" key="1">
    <source>
        <dbReference type="SAM" id="Phobius"/>
    </source>
</evidence>
<keyword evidence="1" id="KW-1133">Transmembrane helix</keyword>
<dbReference type="PANTHER" id="PTHR36698:SF2">
    <property type="entry name" value="MCE_MLAD DOMAIN-CONTAINING PROTEIN"/>
    <property type="match status" value="1"/>
</dbReference>
<evidence type="ECO:0000259" key="2">
    <source>
        <dbReference type="Pfam" id="PF02470"/>
    </source>
</evidence>
<protein>
    <submittedName>
        <fullName evidence="3">Phospholipid/cholesterol/gamma-HCH transport system substrate-binding protein</fullName>
    </submittedName>
</protein>
<evidence type="ECO:0000313" key="3">
    <source>
        <dbReference type="EMBL" id="MBP1850985.1"/>
    </source>
</evidence>
<dbReference type="EMBL" id="JAGGJU010000006">
    <property type="protein sequence ID" value="MBP1850985.1"/>
    <property type="molecule type" value="Genomic_DNA"/>
</dbReference>
<keyword evidence="1" id="KW-0812">Transmembrane</keyword>
<keyword evidence="4" id="KW-1185">Reference proteome</keyword>
<evidence type="ECO:0000313" key="4">
    <source>
        <dbReference type="Proteomes" id="UP000759443"/>
    </source>
</evidence>
<reference evidence="3 4" key="1">
    <citation type="submission" date="2021-03" db="EMBL/GenBank/DDBJ databases">
        <title>Genomic Encyclopedia of Type Strains, Phase IV (KMG-IV): sequencing the most valuable type-strain genomes for metagenomic binning, comparative biology and taxonomic classification.</title>
        <authorList>
            <person name="Goeker M."/>
        </authorList>
    </citation>
    <scope>NUCLEOTIDE SEQUENCE [LARGE SCALE GENOMIC DNA]</scope>
    <source>
        <strain evidence="3 4">DSM 21600</strain>
    </source>
</reference>
<sequence>METRANYAIVGFFSVLVLAAAFGFIYWMSEFGRGGPMAQLIIRIPGSANGLSVGSPVRFNGIPVGAVRSLFIDKSDPNFSIAMTEVREDAPVTASTKAILEIQGLTGAAYVELSGGAPGDKQILKEAIDKGEPAVLDADQSSVTNLLATADKILKKADDAIGNLQDFIQDAREPLTQTVKNAQTFSQALANNADGIDKFLQSVSALSDTITKVSGRLDTTLAAVEDLVRAVDAKKVDDILTNAQTVSRNVADITGKVEPLVADLKQTVDNFKQFGAKANSTLDQVDKLMAAVDTQKVGQVVDDVSAATAKARGAIDSFAEVGNSVSARKQDIDGAITDFTQLANKLNNSSNRVDSILKKVDDLLGSDDTKSLSVEARKTLSSIREVADNLNKQIGPIAANFAKFSNTGLRNVEQLVNDTRSAVRNLNNTISNFDADPQRLLFGGETVKQYDGRTRR</sequence>